<dbReference type="PROSITE" id="PS50088">
    <property type="entry name" value="ANK_REPEAT"/>
    <property type="match status" value="6"/>
</dbReference>
<name>A0A8H4H8W2_9EURO</name>
<sequence length="1099" mass="121842">MSGGRGGISDDKSSASSETDSNNTRSMELTHSDYTVGWICALSKEQTAATGMLDQIHSPLPKPSNDPNAYTLGSIGKHNIVIACLPKGKYGTISASMVATWMVNTFPSIKVGLMVGIGGGIPPKVRLGDVVVSAPVDQFPGVVQWDMGKAEGGGTFKRTGALNNPPSALLTALTKLETQHEMHGSKIHDYLDDLGRKYPNLASKYTWSDALKDPLFNPETSHRPRSRWQAIFFLLLEKILALLGCLLGWWVFAPTDRGAEQVASTAHVELVRTRGRPGNTRVHYGLIASGNQVIKDAEFRNRLDESLGRNVLCVEMEAAGLMNDFPCVVIRGICDYADSQKNKDWQEYAAAVAAAYAKELLEYVQTSDVDGQRPVKDILGKVLDTVKRAEANIETMRAKLDRKEDLEVLNWLTPVDYGPQHSDFLKRRQSGTGRWLLESDEYQTWLSTKIQTLFCPGIPGAGKTILTATVIDDVTTRVLNDQSTGIAYIYCNFRRQNEQKVEDLLASLLKQLSQEQPALPDSVGTLYNRHKGKGTRPSLDEISEALRSVTAKYSRAYIFIDALDECEVYGSRTKLLTEIFNLQAKCGVNIFATSRFIPQITERFKSSMTLEIRACDEDVREYLKDRILQSESAILIPVSEEIQNGIVNAVDGMFLLAQLHFDSIKSKKSIRKVREAIRSLPKGAEAYKHAYEDAMRRIEAQDMESQQLAKHVISWIVCAKRPLTTLELQHALAVVISETELDHLNFTPDNEIVSVCAGLVTVDERSGIIRLVHYTTQEYFQKAQEHWFPNAETDITKVCVSYLSFHAFESGPCDPFTELQRRLDRYKLYDYSAKNWGHHARKASILCPEVIRWYLIDGGKTRMTGLHLAAYFGVEGTVNTLLSEEVATTIQTTDGQAMLRARLDLKDGFRRTPLSWAAKNGHEAVVKQLLDKGADMDTRDEGGLAPLSWAAKNGYEAVVKQLLDKGADVDTRDKDGLTPLSWAAKDGHEAVVKQLLEKGADPDQKNKYGQTPLSWAAKNGHEAVAKQLLKKGADPDLKGTYGQTPLSWAAKNGHEAVVKQLLDKGADIDTRDKDGQTPLSWAAKNGHEAVAKQLLEKGC</sequence>
<dbReference type="Pfam" id="PF12796">
    <property type="entry name" value="Ank_2"/>
    <property type="match status" value="2"/>
</dbReference>
<feature type="coiled-coil region" evidence="3">
    <location>
        <begin position="379"/>
        <end position="406"/>
    </location>
</feature>
<dbReference type="InterPro" id="IPR035994">
    <property type="entry name" value="Nucleoside_phosphorylase_sf"/>
</dbReference>
<gene>
    <name evidence="8" type="ORF">CNMCM6805_006821</name>
</gene>
<organism evidence="8 9">
    <name type="scientific">Aspergillus fumigatiaffinis</name>
    <dbReference type="NCBI Taxonomy" id="340414"/>
    <lineage>
        <taxon>Eukaryota</taxon>
        <taxon>Fungi</taxon>
        <taxon>Dikarya</taxon>
        <taxon>Ascomycota</taxon>
        <taxon>Pezizomycotina</taxon>
        <taxon>Eurotiomycetes</taxon>
        <taxon>Eurotiomycetidae</taxon>
        <taxon>Eurotiales</taxon>
        <taxon>Aspergillaceae</taxon>
        <taxon>Aspergillus</taxon>
        <taxon>Aspergillus subgen. Fumigati</taxon>
    </lineage>
</organism>
<dbReference type="PANTHER" id="PTHR46082">
    <property type="entry name" value="ATP/GTP-BINDING PROTEIN-RELATED"/>
    <property type="match status" value="1"/>
</dbReference>
<keyword evidence="1" id="KW-0677">Repeat</keyword>
<reference evidence="8" key="2">
    <citation type="submission" date="2020-04" db="EMBL/GenBank/DDBJ databases">
        <authorList>
            <person name="Santos R.A.C."/>
            <person name="Steenwyk J.L."/>
            <person name="Rivero-Menendez O."/>
            <person name="Mead M.E."/>
            <person name="Silva L.P."/>
            <person name="Bastos R.W."/>
            <person name="Alastruey-Izquierdo A."/>
            <person name="Goldman G.H."/>
            <person name="Rokas A."/>
        </authorList>
    </citation>
    <scope>NUCLEOTIDE SEQUENCE</scope>
    <source>
        <strain evidence="8">CNM-CM6805</strain>
    </source>
</reference>
<keyword evidence="3" id="KW-0175">Coiled coil</keyword>
<evidence type="ECO:0000259" key="7">
    <source>
        <dbReference type="Pfam" id="PF24883"/>
    </source>
</evidence>
<dbReference type="InterPro" id="IPR027417">
    <property type="entry name" value="P-loop_NTPase"/>
</dbReference>
<dbReference type="SMART" id="SM00248">
    <property type="entry name" value="ANK"/>
    <property type="match status" value="7"/>
</dbReference>
<dbReference type="PROSITE" id="PS50297">
    <property type="entry name" value="ANK_REP_REGION"/>
    <property type="match status" value="6"/>
</dbReference>
<feature type="repeat" description="ANK" evidence="2">
    <location>
        <begin position="1041"/>
        <end position="1073"/>
    </location>
</feature>
<dbReference type="InterPro" id="IPR036770">
    <property type="entry name" value="Ankyrin_rpt-contain_sf"/>
</dbReference>
<feature type="domain" description="GPI inositol-deacylase winged helix" evidence="6">
    <location>
        <begin position="702"/>
        <end position="782"/>
    </location>
</feature>
<dbReference type="SUPFAM" id="SSF53167">
    <property type="entry name" value="Purine and uridine phosphorylases"/>
    <property type="match status" value="1"/>
</dbReference>
<dbReference type="SUPFAM" id="SSF48403">
    <property type="entry name" value="Ankyrin repeat"/>
    <property type="match status" value="1"/>
</dbReference>
<dbReference type="GO" id="GO:0003824">
    <property type="term" value="F:catalytic activity"/>
    <property type="evidence" value="ECO:0007669"/>
    <property type="project" value="InterPro"/>
</dbReference>
<dbReference type="Gene3D" id="3.40.50.1580">
    <property type="entry name" value="Nucleoside phosphorylase domain"/>
    <property type="match status" value="1"/>
</dbReference>
<dbReference type="EMBL" id="JAAAPX010000043">
    <property type="protein sequence ID" value="KAF4237764.1"/>
    <property type="molecule type" value="Genomic_DNA"/>
</dbReference>
<dbReference type="Gene3D" id="1.25.40.20">
    <property type="entry name" value="Ankyrin repeat-containing domain"/>
    <property type="match status" value="1"/>
</dbReference>
<feature type="repeat" description="ANK" evidence="2">
    <location>
        <begin position="1074"/>
        <end position="1099"/>
    </location>
</feature>
<feature type="region of interest" description="Disordered" evidence="4">
    <location>
        <begin position="1"/>
        <end position="27"/>
    </location>
</feature>
<keyword evidence="2" id="KW-0040">ANK repeat</keyword>
<evidence type="ECO:0000256" key="2">
    <source>
        <dbReference type="PROSITE-ProRule" id="PRU00023"/>
    </source>
</evidence>
<dbReference type="PANTHER" id="PTHR46082:SF11">
    <property type="entry name" value="AAA+ ATPASE DOMAIN-CONTAINING PROTEIN-RELATED"/>
    <property type="match status" value="1"/>
</dbReference>
<dbReference type="Proteomes" id="UP000653565">
    <property type="component" value="Unassembled WGS sequence"/>
</dbReference>
<dbReference type="Gene3D" id="3.40.50.300">
    <property type="entry name" value="P-loop containing nucleotide triphosphate hydrolases"/>
    <property type="match status" value="1"/>
</dbReference>
<feature type="transmembrane region" description="Helical" evidence="5">
    <location>
        <begin position="230"/>
        <end position="252"/>
    </location>
</feature>
<keyword evidence="5" id="KW-0812">Transmembrane</keyword>
<reference evidence="8" key="1">
    <citation type="journal article" date="2020" name="bioRxiv">
        <title>Genomic and phenotypic heterogeneity of clinical isolates of the human pathogens Aspergillus fumigatus, Aspergillus lentulus and Aspergillus fumigatiaffinis.</title>
        <authorList>
            <person name="dos Santos R.A.C."/>
            <person name="Steenwyk J.L."/>
            <person name="Rivero-Menendez O."/>
            <person name="Mead M.E."/>
            <person name="Silva L.P."/>
            <person name="Bastos R.W."/>
            <person name="Alastruey-Izquierdo A."/>
            <person name="Goldman G.H."/>
            <person name="Rokas A."/>
        </authorList>
    </citation>
    <scope>NUCLEOTIDE SEQUENCE</scope>
    <source>
        <strain evidence="8">CNM-CM6805</strain>
    </source>
</reference>
<evidence type="ECO:0000256" key="4">
    <source>
        <dbReference type="SAM" id="MobiDB-lite"/>
    </source>
</evidence>
<feature type="repeat" description="ANK" evidence="2">
    <location>
        <begin position="975"/>
        <end position="1007"/>
    </location>
</feature>
<dbReference type="InterPro" id="IPR054471">
    <property type="entry name" value="GPIID_WHD"/>
</dbReference>
<dbReference type="InterPro" id="IPR053137">
    <property type="entry name" value="NLR-like"/>
</dbReference>
<dbReference type="Pfam" id="PF24883">
    <property type="entry name" value="NPHP3_N"/>
    <property type="match status" value="1"/>
</dbReference>
<feature type="repeat" description="ANK" evidence="2">
    <location>
        <begin position="1008"/>
        <end position="1040"/>
    </location>
</feature>
<evidence type="ECO:0000259" key="6">
    <source>
        <dbReference type="Pfam" id="PF22939"/>
    </source>
</evidence>
<evidence type="ECO:0000313" key="8">
    <source>
        <dbReference type="EMBL" id="KAF4237764.1"/>
    </source>
</evidence>
<proteinExistence type="predicted"/>
<dbReference type="Pfam" id="PF22939">
    <property type="entry name" value="WHD_GPIID"/>
    <property type="match status" value="1"/>
</dbReference>
<dbReference type="InterPro" id="IPR002110">
    <property type="entry name" value="Ankyrin_rpt"/>
</dbReference>
<keyword evidence="9" id="KW-1185">Reference proteome</keyword>
<dbReference type="Pfam" id="PF13637">
    <property type="entry name" value="Ank_4"/>
    <property type="match status" value="1"/>
</dbReference>
<dbReference type="PRINTS" id="PR01415">
    <property type="entry name" value="ANKYRIN"/>
</dbReference>
<comment type="caution">
    <text evidence="8">The sequence shown here is derived from an EMBL/GenBank/DDBJ whole genome shotgun (WGS) entry which is preliminary data.</text>
</comment>
<evidence type="ECO:0000313" key="9">
    <source>
        <dbReference type="Proteomes" id="UP000653565"/>
    </source>
</evidence>
<feature type="repeat" description="ANK" evidence="2">
    <location>
        <begin position="942"/>
        <end position="974"/>
    </location>
</feature>
<dbReference type="InterPro" id="IPR056884">
    <property type="entry name" value="NPHP3-like_N"/>
</dbReference>
<accession>A0A8H4H8W2</accession>
<feature type="compositionally biased region" description="Polar residues" evidence="4">
    <location>
        <begin position="14"/>
        <end position="27"/>
    </location>
</feature>
<protein>
    <recommendedName>
        <fullName evidence="10">Nucleoside phosphorylase domain-containing protein</fullName>
    </recommendedName>
</protein>
<dbReference type="AlphaFoldDB" id="A0A8H4H8W2"/>
<evidence type="ECO:0008006" key="10">
    <source>
        <dbReference type="Google" id="ProtNLM"/>
    </source>
</evidence>
<evidence type="ECO:0000256" key="3">
    <source>
        <dbReference type="SAM" id="Coils"/>
    </source>
</evidence>
<feature type="domain" description="Nephrocystin 3-like N-terminal" evidence="7">
    <location>
        <begin position="431"/>
        <end position="595"/>
    </location>
</feature>
<keyword evidence="5" id="KW-0472">Membrane</keyword>
<feature type="repeat" description="ANK" evidence="2">
    <location>
        <begin position="909"/>
        <end position="941"/>
    </location>
</feature>
<dbReference type="SUPFAM" id="SSF52540">
    <property type="entry name" value="P-loop containing nucleoside triphosphate hydrolases"/>
    <property type="match status" value="1"/>
</dbReference>
<keyword evidence="5" id="KW-1133">Transmembrane helix</keyword>
<evidence type="ECO:0000256" key="1">
    <source>
        <dbReference type="ARBA" id="ARBA00022737"/>
    </source>
</evidence>
<dbReference type="GO" id="GO:0009116">
    <property type="term" value="P:nucleoside metabolic process"/>
    <property type="evidence" value="ECO:0007669"/>
    <property type="project" value="InterPro"/>
</dbReference>
<evidence type="ECO:0000256" key="5">
    <source>
        <dbReference type="SAM" id="Phobius"/>
    </source>
</evidence>